<feature type="binding site" evidence="2">
    <location>
        <position position="136"/>
    </location>
    <ligand>
        <name>Mn(2+)</name>
        <dbReference type="ChEBI" id="CHEBI:29035"/>
        <label>2</label>
    </ligand>
</feature>
<dbReference type="InterPro" id="IPR036264">
    <property type="entry name" value="Bact_exopeptidase_dim_dom"/>
</dbReference>
<keyword evidence="2" id="KW-0479">Metal-binding</keyword>
<feature type="binding site" evidence="2">
    <location>
        <position position="162"/>
    </location>
    <ligand>
        <name>Mn(2+)</name>
        <dbReference type="ChEBI" id="CHEBI:29035"/>
        <label>2</label>
    </ligand>
</feature>
<dbReference type="GO" id="GO:0046872">
    <property type="term" value="F:metal ion binding"/>
    <property type="evidence" value="ECO:0007669"/>
    <property type="project" value="UniProtKB-KW"/>
</dbReference>
<dbReference type="PIRSF" id="PIRSF005962">
    <property type="entry name" value="Pept_M20D_amidohydro"/>
    <property type="match status" value="1"/>
</dbReference>
<keyword evidence="1 4" id="KW-0378">Hydrolase</keyword>
<feature type="binding site" evidence="2">
    <location>
        <position position="364"/>
    </location>
    <ligand>
        <name>Mn(2+)</name>
        <dbReference type="ChEBI" id="CHEBI:29035"/>
        <label>2</label>
    </ligand>
</feature>
<dbReference type="InterPro" id="IPR002933">
    <property type="entry name" value="Peptidase_M20"/>
</dbReference>
<dbReference type="FunFam" id="3.30.70.360:FF:000001">
    <property type="entry name" value="N-acetyldiaminopimelate deacetylase"/>
    <property type="match status" value="1"/>
</dbReference>
<dbReference type="InterPro" id="IPR017439">
    <property type="entry name" value="Amidohydrolase"/>
</dbReference>
<accession>A0A6N2ZWU6</accession>
<dbReference type="EMBL" id="CACRUE010000012">
    <property type="protein sequence ID" value="VYT82200.1"/>
    <property type="molecule type" value="Genomic_DNA"/>
</dbReference>
<dbReference type="SUPFAM" id="SSF55031">
    <property type="entry name" value="Bacterial exopeptidase dimerisation domain"/>
    <property type="match status" value="1"/>
</dbReference>
<name>A0A6N2ZWU6_9FIRM</name>
<dbReference type="Gene3D" id="3.30.70.360">
    <property type="match status" value="1"/>
</dbReference>
<dbReference type="CDD" id="cd03886">
    <property type="entry name" value="M20_Acy1"/>
    <property type="match status" value="1"/>
</dbReference>
<reference evidence="4" key="1">
    <citation type="submission" date="2019-11" db="EMBL/GenBank/DDBJ databases">
        <authorList>
            <person name="Feng L."/>
        </authorList>
    </citation>
    <scope>NUCLEOTIDE SEQUENCE</scope>
    <source>
        <strain evidence="4">IbartlettiiLFYP30</strain>
    </source>
</reference>
<evidence type="ECO:0000313" key="4">
    <source>
        <dbReference type="EMBL" id="VYT82200.1"/>
    </source>
</evidence>
<protein>
    <submittedName>
        <fullName evidence="4">Putative hydrolase YxeP</fullName>
        <ecNumber evidence="4">3.-.-.-</ecNumber>
    </submittedName>
</protein>
<dbReference type="GO" id="GO:0050118">
    <property type="term" value="F:N-acetyldiaminopimelate deacetylase activity"/>
    <property type="evidence" value="ECO:0007669"/>
    <property type="project" value="UniProtKB-ARBA"/>
</dbReference>
<feature type="binding site" evidence="2">
    <location>
        <position position="100"/>
    </location>
    <ligand>
        <name>Mn(2+)</name>
        <dbReference type="ChEBI" id="CHEBI:29035"/>
        <label>2</label>
    </ligand>
</feature>
<gene>
    <name evidence="4" type="primary">yxeP_1</name>
    <name evidence="4" type="ORF">IBLFYP30_00171</name>
</gene>
<dbReference type="SUPFAM" id="SSF53187">
    <property type="entry name" value="Zn-dependent exopeptidases"/>
    <property type="match status" value="1"/>
</dbReference>
<dbReference type="Pfam" id="PF07687">
    <property type="entry name" value="M20_dimer"/>
    <property type="match status" value="1"/>
</dbReference>
<dbReference type="InterPro" id="IPR011650">
    <property type="entry name" value="Peptidase_M20_dimer"/>
</dbReference>
<comment type="cofactor">
    <cofactor evidence="2">
        <name>Mn(2+)</name>
        <dbReference type="ChEBI" id="CHEBI:29035"/>
    </cofactor>
    <text evidence="2">The Mn(2+) ion enhances activity.</text>
</comment>
<dbReference type="GO" id="GO:0019877">
    <property type="term" value="P:diaminopimelate biosynthetic process"/>
    <property type="evidence" value="ECO:0007669"/>
    <property type="project" value="UniProtKB-ARBA"/>
</dbReference>
<dbReference type="NCBIfam" id="TIGR01891">
    <property type="entry name" value="amidohydrolases"/>
    <property type="match status" value="1"/>
</dbReference>
<dbReference type="Gene3D" id="3.40.630.10">
    <property type="entry name" value="Zn peptidases"/>
    <property type="match status" value="1"/>
</dbReference>
<dbReference type="PANTHER" id="PTHR11014:SF63">
    <property type="entry name" value="METALLOPEPTIDASE, PUTATIVE (AFU_ORTHOLOGUE AFUA_6G09600)-RELATED"/>
    <property type="match status" value="1"/>
</dbReference>
<dbReference type="PANTHER" id="PTHR11014">
    <property type="entry name" value="PEPTIDASE M20 FAMILY MEMBER"/>
    <property type="match status" value="1"/>
</dbReference>
<dbReference type="AlphaFoldDB" id="A0A6N2ZWU6"/>
<feature type="binding site" evidence="2">
    <location>
        <position position="102"/>
    </location>
    <ligand>
        <name>Mn(2+)</name>
        <dbReference type="ChEBI" id="CHEBI:29035"/>
        <label>2</label>
    </ligand>
</feature>
<keyword evidence="2" id="KW-0464">Manganese</keyword>
<evidence type="ECO:0000256" key="1">
    <source>
        <dbReference type="ARBA" id="ARBA00022801"/>
    </source>
</evidence>
<organism evidence="4">
    <name type="scientific">Intestinibacter bartlettii</name>
    <dbReference type="NCBI Taxonomy" id="261299"/>
    <lineage>
        <taxon>Bacteria</taxon>
        <taxon>Bacillati</taxon>
        <taxon>Bacillota</taxon>
        <taxon>Clostridia</taxon>
        <taxon>Peptostreptococcales</taxon>
        <taxon>Peptostreptococcaceae</taxon>
        <taxon>Intestinibacter</taxon>
    </lineage>
</organism>
<evidence type="ECO:0000259" key="3">
    <source>
        <dbReference type="Pfam" id="PF07687"/>
    </source>
</evidence>
<sequence>MNKILEQAQNIKNDIVEYRRTIHENPEVGDTLPKTKAYVINKLREFGYEPTEICESGIVATIEGPKPGKTFLLRADMDALPMEETPNCEFAAKNGAMHSCGHDMHTAMLLGAAKLLKQNQDQIEGTVKLVFQPDEEGFTGAKKMIEAGVLENPKVDAAMAMHVNSGTPSNLVVCGLGTSIGGCNRFRIVVKGTGCHGAMPETGVDPIFIANQIYSAIQEITNREIVATQPVVITIGKFVGGDAPNIIPGEVIMEGTIRTLDKEVGEYVFKRMGEIVSATAKMLRGEAELIELSSVPPLANNKDLATEVTGYVKDIVGEQGVFLFEGGGMGSEDFASYSYEVPSLYLILGAGAKNENPLYGEPMHNTKVVFNEDVLVTGAAIHTYSAITWLKNHK</sequence>
<dbReference type="EC" id="3.-.-.-" evidence="4"/>
<dbReference type="RefSeq" id="WP_024037535.1">
    <property type="nucleotide sequence ID" value="NZ_CACRUE010000012.1"/>
</dbReference>
<evidence type="ECO:0000256" key="2">
    <source>
        <dbReference type="PIRSR" id="PIRSR005962-1"/>
    </source>
</evidence>
<feature type="domain" description="Peptidase M20 dimerisation" evidence="3">
    <location>
        <begin position="184"/>
        <end position="280"/>
    </location>
</feature>
<proteinExistence type="predicted"/>
<dbReference type="Pfam" id="PF01546">
    <property type="entry name" value="Peptidase_M20"/>
    <property type="match status" value="1"/>
</dbReference>